<dbReference type="InterPro" id="IPR047928">
    <property type="entry name" value="Perm_prefix_1"/>
</dbReference>
<dbReference type="NCBIfam" id="NF038403">
    <property type="entry name" value="perm_prefix_1"/>
    <property type="match status" value="1"/>
</dbReference>
<evidence type="ECO:0000259" key="2">
    <source>
        <dbReference type="Pfam" id="PF13349"/>
    </source>
</evidence>
<dbReference type="OrthoDB" id="2240353at2"/>
<dbReference type="Proteomes" id="UP000051162">
    <property type="component" value="Unassembled WGS sequence"/>
</dbReference>
<accession>A0A0R1KAR8</accession>
<gene>
    <name evidence="3" type="ORF">FD30_GL000092</name>
</gene>
<reference evidence="3 4" key="1">
    <citation type="journal article" date="2015" name="Genome Announc.">
        <title>Expanding the biotechnology potential of lactobacilli through comparative genomics of 213 strains and associated genera.</title>
        <authorList>
            <person name="Sun Z."/>
            <person name="Harris H.M."/>
            <person name="McCann A."/>
            <person name="Guo C."/>
            <person name="Argimon S."/>
            <person name="Zhang W."/>
            <person name="Yang X."/>
            <person name="Jeffery I.B."/>
            <person name="Cooney J.C."/>
            <person name="Kagawa T.F."/>
            <person name="Liu W."/>
            <person name="Song Y."/>
            <person name="Salvetti E."/>
            <person name="Wrobel A."/>
            <person name="Rasinkangas P."/>
            <person name="Parkhill J."/>
            <person name="Rea M.C."/>
            <person name="O'Sullivan O."/>
            <person name="Ritari J."/>
            <person name="Douillard F.P."/>
            <person name="Paul Ross R."/>
            <person name="Yang R."/>
            <person name="Briner A.E."/>
            <person name="Felis G.E."/>
            <person name="de Vos W.M."/>
            <person name="Barrangou R."/>
            <person name="Klaenhammer T.R."/>
            <person name="Caufield P.W."/>
            <person name="Cui Y."/>
            <person name="Zhang H."/>
            <person name="O'Toole P.W."/>
        </authorList>
    </citation>
    <scope>NUCLEOTIDE SEQUENCE [LARGE SCALE GENOMIC DNA]</scope>
    <source>
        <strain evidence="3 4">DSM 19117</strain>
    </source>
</reference>
<dbReference type="InterPro" id="IPR025164">
    <property type="entry name" value="Toastrack_DUF4097"/>
</dbReference>
<feature type="region of interest" description="Disordered" evidence="1">
    <location>
        <begin position="74"/>
        <end position="104"/>
    </location>
</feature>
<keyword evidence="4" id="KW-1185">Reference proteome</keyword>
<comment type="caution">
    <text evidence="3">The sequence shown here is derived from an EMBL/GenBank/DDBJ whole genome shotgun (WGS) entry which is preliminary data.</text>
</comment>
<dbReference type="RefSeq" id="WP_056943586.1">
    <property type="nucleotide sequence ID" value="NZ_AZDT01000007.1"/>
</dbReference>
<organism evidence="3 4">
    <name type="scientific">Levilactobacillus namurensis DSM 19117</name>
    <dbReference type="NCBI Taxonomy" id="1423773"/>
    <lineage>
        <taxon>Bacteria</taxon>
        <taxon>Bacillati</taxon>
        <taxon>Bacillota</taxon>
        <taxon>Bacilli</taxon>
        <taxon>Lactobacillales</taxon>
        <taxon>Lactobacillaceae</taxon>
        <taxon>Levilactobacillus</taxon>
    </lineage>
</organism>
<proteinExistence type="predicted"/>
<feature type="compositionally biased region" description="Basic and acidic residues" evidence="1">
    <location>
        <begin position="82"/>
        <end position="98"/>
    </location>
</feature>
<evidence type="ECO:0000313" key="3">
    <source>
        <dbReference type="EMBL" id="KRK77345.1"/>
    </source>
</evidence>
<sequence length="509" mass="54899">MDEKVTLEIRTRMDQLCSGYPASRDLTELKEELVADLTEAVSEKINQGMAVDAAIDAAMAQLGDIDSLLKEATGTTNAQSETTHEANHESRNADQSREADDDGVFADHNGDDVRIGGRNGLHIHGDQITWHGKKIIDHDRVHLGNLVQVDGDHVRVADGLVDVDGDNVRIAGQKIVSTGNHRHETSWDQTAKQTFRTYVESLKLVNTRHFPVTDLQQLVINYPDAAIKLGPSAQDQIVVNEYMSRDNPRYYLQADRSADRLTLHQGDRPRLWPLHIRAEIFLPASLTGKVQLDAGNGSLEISDLNQAATVEAHATNGSVKLFNNQLAGVQVQATNGSVRVDQITAATVQVSSQNGSVGVRHGQGQLTVTSHNGSLRIADFQGDGQVTSHNGSVQVDGLTGQLTGSTDNGSLTVRQLRGGGTFHAHHGSLTVDVAQLTGDLAADGAGNVDLTIAPDQAYRFDLKTRHGHVALPQVVHLNLNDDQHKIGTVGDAAQHQVTVVTTNGNVHLK</sequence>
<dbReference type="STRING" id="1423773.FD30_GL000092"/>
<feature type="domain" description="DUF4097" evidence="2">
    <location>
        <begin position="217"/>
        <end position="394"/>
    </location>
</feature>
<name>A0A0R1KAR8_9LACO</name>
<dbReference type="EMBL" id="AZDT01000007">
    <property type="protein sequence ID" value="KRK77345.1"/>
    <property type="molecule type" value="Genomic_DNA"/>
</dbReference>
<evidence type="ECO:0000256" key="1">
    <source>
        <dbReference type="SAM" id="MobiDB-lite"/>
    </source>
</evidence>
<protein>
    <recommendedName>
        <fullName evidence="2">DUF4097 domain-containing protein</fullName>
    </recommendedName>
</protein>
<dbReference type="Pfam" id="PF13349">
    <property type="entry name" value="DUF4097"/>
    <property type="match status" value="1"/>
</dbReference>
<evidence type="ECO:0000313" key="4">
    <source>
        <dbReference type="Proteomes" id="UP000051162"/>
    </source>
</evidence>
<dbReference type="GeneID" id="84782646"/>
<dbReference type="AlphaFoldDB" id="A0A0R1KAR8"/>
<dbReference type="PATRIC" id="fig|1423773.3.peg.94"/>